<name>A0A0C4E159_MAGP6</name>
<reference evidence="2" key="5">
    <citation type="submission" date="2015-06" db="UniProtKB">
        <authorList>
            <consortium name="EnsemblFungi"/>
        </authorList>
    </citation>
    <scope>IDENTIFICATION</scope>
    <source>
        <strain evidence="2">ATCC 64411</strain>
    </source>
</reference>
<sequence length="120" mass="13269">MLSCWYLAHTPLTQNPRKRTYPSAIPQVTTAIPSEAFYFGFSHTPTEEVTDVVGELVGSAPMGHNPTPDLIGGLLAGYDENEVDDKSLLFIFARSRTNDKIVGVLVLWRLTRPGTAHPMR</sequence>
<reference evidence="2" key="4">
    <citation type="journal article" date="2015" name="G3 (Bethesda)">
        <title>Genome sequences of three phytopathogenic species of the Magnaporthaceae family of fungi.</title>
        <authorList>
            <person name="Okagaki L.H."/>
            <person name="Nunes C.C."/>
            <person name="Sailsbery J."/>
            <person name="Clay B."/>
            <person name="Brown D."/>
            <person name="John T."/>
            <person name="Oh Y."/>
            <person name="Young N."/>
            <person name="Fitzgerald M."/>
            <person name="Haas B.J."/>
            <person name="Zeng Q."/>
            <person name="Young S."/>
            <person name="Adiconis X."/>
            <person name="Fan L."/>
            <person name="Levin J.Z."/>
            <person name="Mitchell T.K."/>
            <person name="Okubara P.A."/>
            <person name="Farman M.L."/>
            <person name="Kohn L.M."/>
            <person name="Birren B."/>
            <person name="Ma L.-J."/>
            <person name="Dean R.A."/>
        </authorList>
    </citation>
    <scope>NUCLEOTIDE SEQUENCE</scope>
    <source>
        <strain evidence="2">ATCC 64411 / 73-15</strain>
    </source>
</reference>
<dbReference type="VEuPathDB" id="FungiDB:MAPG_06108"/>
<dbReference type="EMBL" id="ADBL01001465">
    <property type="status" value="NOT_ANNOTATED_CDS"/>
    <property type="molecule type" value="Genomic_DNA"/>
</dbReference>
<reference evidence="1" key="2">
    <citation type="submission" date="2010-05" db="EMBL/GenBank/DDBJ databases">
        <title>The Genome Sequence of Magnaporthe poae strain ATCC 64411.</title>
        <authorList>
            <consortium name="The Broad Institute Genome Sequencing Platform"/>
            <consortium name="Broad Institute Genome Sequencing Center for Infectious Disease"/>
            <person name="Ma L.-J."/>
            <person name="Dead R."/>
            <person name="Young S."/>
            <person name="Zeng Q."/>
            <person name="Koehrsen M."/>
            <person name="Alvarado L."/>
            <person name="Berlin A."/>
            <person name="Chapman S.B."/>
            <person name="Chen Z."/>
            <person name="Freedman E."/>
            <person name="Gellesch M."/>
            <person name="Goldberg J."/>
            <person name="Griggs A."/>
            <person name="Gujja S."/>
            <person name="Heilman E.R."/>
            <person name="Heiman D."/>
            <person name="Hepburn T."/>
            <person name="Howarth C."/>
            <person name="Jen D."/>
            <person name="Larson L."/>
            <person name="Mehta T."/>
            <person name="Neiman D."/>
            <person name="Pearson M."/>
            <person name="Roberts A."/>
            <person name="Saif S."/>
            <person name="Shea T."/>
            <person name="Shenoy N."/>
            <person name="Sisk P."/>
            <person name="Stolte C."/>
            <person name="Sykes S."/>
            <person name="Walk T."/>
            <person name="White J."/>
            <person name="Yandava C."/>
            <person name="Haas B."/>
            <person name="Nusbaum C."/>
            <person name="Birren B."/>
        </authorList>
    </citation>
    <scope>NUCLEOTIDE SEQUENCE</scope>
    <source>
        <strain evidence="1">ATCC 64411</strain>
    </source>
</reference>
<dbReference type="EMBL" id="GL876970">
    <property type="protein sequence ID" value="KLU87103.1"/>
    <property type="molecule type" value="Genomic_DNA"/>
</dbReference>
<organism evidence="2 3">
    <name type="scientific">Magnaporthiopsis poae (strain ATCC 64411 / 73-15)</name>
    <name type="common">Kentucky bluegrass fungus</name>
    <name type="synonym">Magnaporthe poae</name>
    <dbReference type="NCBI Taxonomy" id="644358"/>
    <lineage>
        <taxon>Eukaryota</taxon>
        <taxon>Fungi</taxon>
        <taxon>Dikarya</taxon>
        <taxon>Ascomycota</taxon>
        <taxon>Pezizomycotina</taxon>
        <taxon>Sordariomycetes</taxon>
        <taxon>Sordariomycetidae</taxon>
        <taxon>Magnaporthales</taxon>
        <taxon>Magnaporthaceae</taxon>
        <taxon>Magnaporthiopsis</taxon>
    </lineage>
</organism>
<dbReference type="Proteomes" id="UP000011715">
    <property type="component" value="Unassembled WGS sequence"/>
</dbReference>
<evidence type="ECO:0000313" key="3">
    <source>
        <dbReference type="Proteomes" id="UP000011715"/>
    </source>
</evidence>
<reference evidence="1" key="3">
    <citation type="submission" date="2011-03" db="EMBL/GenBank/DDBJ databases">
        <title>Annotation of Magnaporthe poae ATCC 64411.</title>
        <authorList>
            <person name="Ma L.-J."/>
            <person name="Dead R."/>
            <person name="Young S.K."/>
            <person name="Zeng Q."/>
            <person name="Gargeya S."/>
            <person name="Fitzgerald M."/>
            <person name="Haas B."/>
            <person name="Abouelleil A."/>
            <person name="Alvarado L."/>
            <person name="Arachchi H.M."/>
            <person name="Berlin A."/>
            <person name="Brown A."/>
            <person name="Chapman S.B."/>
            <person name="Chen Z."/>
            <person name="Dunbar C."/>
            <person name="Freedman E."/>
            <person name="Gearin G."/>
            <person name="Gellesch M."/>
            <person name="Goldberg J."/>
            <person name="Griggs A."/>
            <person name="Gujja S."/>
            <person name="Heiman D."/>
            <person name="Howarth C."/>
            <person name="Larson L."/>
            <person name="Lui A."/>
            <person name="MacDonald P.J.P."/>
            <person name="Mehta T."/>
            <person name="Montmayeur A."/>
            <person name="Murphy C."/>
            <person name="Neiman D."/>
            <person name="Pearson M."/>
            <person name="Priest M."/>
            <person name="Roberts A."/>
            <person name="Saif S."/>
            <person name="Shea T."/>
            <person name="Shenoy N."/>
            <person name="Sisk P."/>
            <person name="Stolte C."/>
            <person name="Sykes S."/>
            <person name="Yandava C."/>
            <person name="Wortman J."/>
            <person name="Nusbaum C."/>
            <person name="Birren B."/>
        </authorList>
    </citation>
    <scope>NUCLEOTIDE SEQUENCE</scope>
    <source>
        <strain evidence="1">ATCC 64411</strain>
    </source>
</reference>
<protein>
    <submittedName>
        <fullName evidence="1 2">Uncharacterized protein</fullName>
    </submittedName>
</protein>
<proteinExistence type="predicted"/>
<reference evidence="3" key="1">
    <citation type="submission" date="2010-05" db="EMBL/GenBank/DDBJ databases">
        <title>The genome sequence of Magnaporthe poae strain ATCC 64411.</title>
        <authorList>
            <person name="Ma L.-J."/>
            <person name="Dead R."/>
            <person name="Young S."/>
            <person name="Zeng Q."/>
            <person name="Koehrsen M."/>
            <person name="Alvarado L."/>
            <person name="Berlin A."/>
            <person name="Chapman S.B."/>
            <person name="Chen Z."/>
            <person name="Freedman E."/>
            <person name="Gellesch M."/>
            <person name="Goldberg J."/>
            <person name="Griggs A."/>
            <person name="Gujja S."/>
            <person name="Heilman E.R."/>
            <person name="Heiman D."/>
            <person name="Hepburn T."/>
            <person name="Howarth C."/>
            <person name="Jen D."/>
            <person name="Larson L."/>
            <person name="Mehta T."/>
            <person name="Neiman D."/>
            <person name="Pearson M."/>
            <person name="Roberts A."/>
            <person name="Saif S."/>
            <person name="Shea T."/>
            <person name="Shenoy N."/>
            <person name="Sisk P."/>
            <person name="Stolte C."/>
            <person name="Sykes S."/>
            <person name="Walk T."/>
            <person name="White J."/>
            <person name="Yandava C."/>
            <person name="Haas B."/>
            <person name="Nusbaum C."/>
            <person name="Birren B."/>
        </authorList>
    </citation>
    <scope>NUCLEOTIDE SEQUENCE [LARGE SCALE GENOMIC DNA]</scope>
    <source>
        <strain evidence="3">ATCC 64411 / 73-15</strain>
    </source>
</reference>
<dbReference type="AlphaFoldDB" id="A0A0C4E159"/>
<accession>A0A0C4E159</accession>
<keyword evidence="3" id="KW-1185">Reference proteome</keyword>
<dbReference type="EnsemblFungi" id="MAPG_06108T0">
    <property type="protein sequence ID" value="MAPG_06108T0"/>
    <property type="gene ID" value="MAPG_06108"/>
</dbReference>
<evidence type="ECO:0000313" key="2">
    <source>
        <dbReference type="EnsemblFungi" id="MAPG_06108T0"/>
    </source>
</evidence>
<gene>
    <name evidence="1" type="ORF">MAPG_06108</name>
</gene>
<evidence type="ECO:0000313" key="1">
    <source>
        <dbReference type="EMBL" id="KLU87103.1"/>
    </source>
</evidence>